<protein>
    <recommendedName>
        <fullName evidence="4">Secreted protein</fullName>
    </recommendedName>
</protein>
<dbReference type="EMBL" id="GGFL01011226">
    <property type="protein sequence ID" value="MBW75404.1"/>
    <property type="molecule type" value="Transcribed_RNA"/>
</dbReference>
<proteinExistence type="predicted"/>
<keyword evidence="1" id="KW-1133">Transmembrane helix</keyword>
<sequence>MVEYIYILLLGFQLTVATDSLSCDSRLSICYTYKGASVGNKVQSIGSTSTGYERHSQTKSLARFLFLSLSLSLSSSLALAFADLFPTDSVP</sequence>
<accession>A0A2M4DCT2</accession>
<feature type="transmembrane region" description="Helical" evidence="1">
    <location>
        <begin position="64"/>
        <end position="85"/>
    </location>
</feature>
<keyword evidence="1" id="KW-0812">Transmembrane</keyword>
<evidence type="ECO:0008006" key="4">
    <source>
        <dbReference type="Google" id="ProtNLM"/>
    </source>
</evidence>
<evidence type="ECO:0000256" key="1">
    <source>
        <dbReference type="SAM" id="Phobius"/>
    </source>
</evidence>
<dbReference type="AlphaFoldDB" id="A0A2M4DCT2"/>
<keyword evidence="2" id="KW-0732">Signal</keyword>
<feature type="signal peptide" evidence="2">
    <location>
        <begin position="1"/>
        <end position="17"/>
    </location>
</feature>
<evidence type="ECO:0000256" key="2">
    <source>
        <dbReference type="SAM" id="SignalP"/>
    </source>
</evidence>
<organism evidence="3">
    <name type="scientific">Anopheles darlingi</name>
    <name type="common">Mosquito</name>
    <dbReference type="NCBI Taxonomy" id="43151"/>
    <lineage>
        <taxon>Eukaryota</taxon>
        <taxon>Metazoa</taxon>
        <taxon>Ecdysozoa</taxon>
        <taxon>Arthropoda</taxon>
        <taxon>Hexapoda</taxon>
        <taxon>Insecta</taxon>
        <taxon>Pterygota</taxon>
        <taxon>Neoptera</taxon>
        <taxon>Endopterygota</taxon>
        <taxon>Diptera</taxon>
        <taxon>Nematocera</taxon>
        <taxon>Culicoidea</taxon>
        <taxon>Culicidae</taxon>
        <taxon>Anophelinae</taxon>
        <taxon>Anopheles</taxon>
    </lineage>
</organism>
<keyword evidence="1" id="KW-0472">Membrane</keyword>
<evidence type="ECO:0000313" key="3">
    <source>
        <dbReference type="EMBL" id="MBW75404.1"/>
    </source>
</evidence>
<feature type="chain" id="PRO_5014908582" description="Secreted protein" evidence="2">
    <location>
        <begin position="18"/>
        <end position="91"/>
    </location>
</feature>
<reference evidence="3" key="1">
    <citation type="submission" date="2018-01" db="EMBL/GenBank/DDBJ databases">
        <title>An insight into the sialome of Amazonian anophelines.</title>
        <authorList>
            <person name="Ribeiro J.M."/>
            <person name="Scarpassa V."/>
            <person name="Calvo E."/>
        </authorList>
    </citation>
    <scope>NUCLEOTIDE SEQUENCE</scope>
</reference>
<name>A0A2M4DCT2_ANODA</name>